<protein>
    <recommendedName>
        <fullName evidence="1">TtsA-like Glycoside hydrolase family 108 domain-containing protein</fullName>
    </recommendedName>
</protein>
<dbReference type="AlphaFoldDB" id="Q92VX9"/>
<evidence type="ECO:0000313" key="3">
    <source>
        <dbReference type="Proteomes" id="UP000001976"/>
    </source>
</evidence>
<dbReference type="EnsemblBacteria" id="CAC48968">
    <property type="protein sequence ID" value="CAC48968"/>
    <property type="gene ID" value="SM_b20828"/>
</dbReference>
<evidence type="ECO:0000259" key="1">
    <source>
        <dbReference type="Pfam" id="PF05838"/>
    </source>
</evidence>
<organism evidence="2 3">
    <name type="scientific">Rhizobium meliloti (strain 1021)</name>
    <name type="common">Ensifer meliloti</name>
    <name type="synonym">Sinorhizobium meliloti</name>
    <dbReference type="NCBI Taxonomy" id="266834"/>
    <lineage>
        <taxon>Bacteria</taxon>
        <taxon>Pseudomonadati</taxon>
        <taxon>Pseudomonadota</taxon>
        <taxon>Alphaproteobacteria</taxon>
        <taxon>Hyphomicrobiales</taxon>
        <taxon>Rhizobiaceae</taxon>
        <taxon>Sinorhizobium/Ensifer group</taxon>
        <taxon>Sinorhizobium</taxon>
    </lineage>
</organism>
<dbReference type="Gene3D" id="1.20.141.10">
    <property type="entry name" value="Chitosanase, subunit A, domain 1"/>
    <property type="match status" value="1"/>
</dbReference>
<dbReference type="HOGENOM" id="CLU_2467351_0_0_5"/>
<dbReference type="InterPro" id="IPR023346">
    <property type="entry name" value="Lysozyme-like_dom_sf"/>
</dbReference>
<dbReference type="PATRIC" id="fig|266834.11.peg.5503"/>
<dbReference type="Pfam" id="PF05838">
    <property type="entry name" value="Glyco_hydro_108"/>
    <property type="match status" value="1"/>
</dbReference>
<evidence type="ECO:0000313" key="2">
    <source>
        <dbReference type="EMBL" id="CAC48968.1"/>
    </source>
</evidence>
<dbReference type="EMBL" id="AL591985">
    <property type="protein sequence ID" value="CAC48968.1"/>
    <property type="molecule type" value="Genomic_DNA"/>
</dbReference>
<dbReference type="Proteomes" id="UP000001976">
    <property type="component" value="Plasmid pSymB"/>
</dbReference>
<keyword evidence="3" id="KW-1185">Reference proteome</keyword>
<keyword evidence="2" id="KW-0614">Plasmid</keyword>
<sequence>MSADQVRAMSREEAADIYRRSYWPQCGVDLLPPGLDYAVFDFGVNSGPARAVKTLQKVVGVREDGHVGEQTLAAVRKFEGRRRHADPRLLR</sequence>
<reference evidence="2 3" key="1">
    <citation type="journal article" date="2001" name="Proc. Natl. Acad. Sci. U.S.A.">
        <title>The complete sequence of the 1,683-kb pSymB megaplasmid from the N2-fixing endosymbiont Sinorhizobium meliloti.</title>
        <authorList>
            <person name="Finan T.M."/>
            <person name="Weidner S."/>
            <person name="Wong K."/>
            <person name="Buhrmester J."/>
            <person name="Chain P."/>
            <person name="Vorholter F.J."/>
            <person name="Hernandez-Lucas I."/>
            <person name="Becker A."/>
            <person name="Cowie A."/>
            <person name="Gouzy J."/>
            <person name="Golding B."/>
            <person name="Puhler A."/>
        </authorList>
    </citation>
    <scope>NUCLEOTIDE SEQUENCE [LARGE SCALE GENOMIC DNA]</scope>
    <source>
        <strain evidence="2 3">1021</strain>
        <plasmid evidence="3">Plasmid pSymB</plasmid>
    </source>
</reference>
<dbReference type="InterPro" id="IPR008565">
    <property type="entry name" value="TtsA-like_GH18_dom"/>
</dbReference>
<dbReference type="eggNOG" id="COG3926">
    <property type="taxonomic scope" value="Bacteria"/>
</dbReference>
<geneLocation type="plasmid" evidence="2 3">
    <name>pSymB</name>
</geneLocation>
<name>Q92VX9_RHIME</name>
<dbReference type="PIR" id="H95912">
    <property type="entry name" value="H95912"/>
</dbReference>
<feature type="domain" description="TtsA-like Glycoside hydrolase family 108" evidence="1">
    <location>
        <begin position="4"/>
        <end position="47"/>
    </location>
</feature>
<dbReference type="KEGG" id="sme:SM_b20828"/>
<gene>
    <name evidence="2" type="ORF">SM_b20828</name>
</gene>
<accession>Q92VX9</accession>
<dbReference type="OrthoDB" id="9815229at2"/>
<dbReference type="SUPFAM" id="SSF53955">
    <property type="entry name" value="Lysozyme-like"/>
    <property type="match status" value="1"/>
</dbReference>
<proteinExistence type="predicted"/>
<reference evidence="3" key="2">
    <citation type="journal article" date="2001" name="Science">
        <title>The composite genome of the legume symbiont Sinorhizobium meliloti.</title>
        <authorList>
            <person name="Galibert F."/>
            <person name="Finan T.M."/>
            <person name="Long S.R."/>
            <person name="Puehler A."/>
            <person name="Abola P."/>
            <person name="Ampe F."/>
            <person name="Barloy-Hubler F."/>
            <person name="Barnett M.J."/>
            <person name="Becker A."/>
            <person name="Boistard P."/>
            <person name="Bothe G."/>
            <person name="Boutry M."/>
            <person name="Bowser L."/>
            <person name="Buhrmester J."/>
            <person name="Cadieu E."/>
            <person name="Capela D."/>
            <person name="Chain P."/>
            <person name="Cowie A."/>
            <person name="Davis R.W."/>
            <person name="Dreano S."/>
            <person name="Federspiel N.A."/>
            <person name="Fisher R.F."/>
            <person name="Gloux S."/>
            <person name="Godrie T."/>
            <person name="Goffeau A."/>
            <person name="Golding B."/>
            <person name="Gouzy J."/>
            <person name="Gurjal M."/>
            <person name="Hernandez-Lucas I."/>
            <person name="Hong A."/>
            <person name="Huizar L."/>
            <person name="Hyman R.W."/>
            <person name="Jones T."/>
            <person name="Kahn D."/>
            <person name="Kahn M.L."/>
            <person name="Kalman S."/>
            <person name="Keating D.H."/>
            <person name="Kiss E."/>
            <person name="Komp C."/>
            <person name="Lelaure V."/>
            <person name="Masuy D."/>
            <person name="Palm C."/>
            <person name="Peck M.C."/>
            <person name="Pohl T.M."/>
            <person name="Portetelle D."/>
            <person name="Purnelle B."/>
            <person name="Ramsperger U."/>
            <person name="Surzycki R."/>
            <person name="Thebault P."/>
            <person name="Vandenbol M."/>
            <person name="Vorhoelter F.J."/>
            <person name="Weidner S."/>
            <person name="Wells D.H."/>
            <person name="Wong K."/>
            <person name="Yeh K.-C."/>
            <person name="Batut J."/>
        </authorList>
    </citation>
    <scope>NUCLEOTIDE SEQUENCE [LARGE SCALE GENOMIC DNA]</scope>
    <source>
        <strain evidence="3">1021</strain>
        <plasmid evidence="3">Plasmid pSymB</plasmid>
    </source>
</reference>